<dbReference type="PROSITE" id="PS50801">
    <property type="entry name" value="STAS"/>
    <property type="match status" value="1"/>
</dbReference>
<evidence type="ECO:0000313" key="2">
    <source>
        <dbReference type="EMBL" id="GAA4830630.1"/>
    </source>
</evidence>
<protein>
    <recommendedName>
        <fullName evidence="1">STAS domain-containing protein</fullName>
    </recommendedName>
</protein>
<dbReference type="RefSeq" id="WP_345694708.1">
    <property type="nucleotide sequence ID" value="NZ_BAABIS010000001.1"/>
</dbReference>
<gene>
    <name evidence="2" type="ORF">GCM10023235_00810</name>
</gene>
<dbReference type="CDD" id="cd07043">
    <property type="entry name" value="STAS_anti-anti-sigma_factors"/>
    <property type="match status" value="1"/>
</dbReference>
<accession>A0ABP9D5F1</accession>
<dbReference type="PANTHER" id="PTHR33495">
    <property type="entry name" value="ANTI-SIGMA FACTOR ANTAGONIST TM_1081-RELATED-RELATED"/>
    <property type="match status" value="1"/>
</dbReference>
<evidence type="ECO:0000259" key="1">
    <source>
        <dbReference type="PROSITE" id="PS50801"/>
    </source>
</evidence>
<feature type="domain" description="STAS" evidence="1">
    <location>
        <begin position="17"/>
        <end position="126"/>
    </location>
</feature>
<dbReference type="EMBL" id="BAABIS010000001">
    <property type="protein sequence ID" value="GAA4830630.1"/>
    <property type="molecule type" value="Genomic_DNA"/>
</dbReference>
<organism evidence="2 3">
    <name type="scientific">Kitasatospora terrestris</name>
    <dbReference type="NCBI Taxonomy" id="258051"/>
    <lineage>
        <taxon>Bacteria</taxon>
        <taxon>Bacillati</taxon>
        <taxon>Actinomycetota</taxon>
        <taxon>Actinomycetes</taxon>
        <taxon>Kitasatosporales</taxon>
        <taxon>Streptomycetaceae</taxon>
        <taxon>Kitasatospora</taxon>
    </lineage>
</organism>
<comment type="caution">
    <text evidence="2">The sequence shown here is derived from an EMBL/GenBank/DDBJ whole genome shotgun (WGS) entry which is preliminary data.</text>
</comment>
<reference evidence="3" key="1">
    <citation type="journal article" date="2019" name="Int. J. Syst. Evol. Microbiol.">
        <title>The Global Catalogue of Microorganisms (GCM) 10K type strain sequencing project: providing services to taxonomists for standard genome sequencing and annotation.</title>
        <authorList>
            <consortium name="The Broad Institute Genomics Platform"/>
            <consortium name="The Broad Institute Genome Sequencing Center for Infectious Disease"/>
            <person name="Wu L."/>
            <person name="Ma J."/>
        </authorList>
    </citation>
    <scope>NUCLEOTIDE SEQUENCE [LARGE SCALE GENOMIC DNA]</scope>
    <source>
        <strain evidence="3">JCM 13006</strain>
    </source>
</reference>
<dbReference type="Pfam" id="PF01740">
    <property type="entry name" value="STAS"/>
    <property type="match status" value="1"/>
</dbReference>
<keyword evidence="3" id="KW-1185">Reference proteome</keyword>
<dbReference type="Gene3D" id="3.30.750.24">
    <property type="entry name" value="STAS domain"/>
    <property type="match status" value="1"/>
</dbReference>
<dbReference type="PANTHER" id="PTHR33495:SF2">
    <property type="entry name" value="ANTI-SIGMA FACTOR ANTAGONIST TM_1081-RELATED"/>
    <property type="match status" value="1"/>
</dbReference>
<proteinExistence type="predicted"/>
<dbReference type="Proteomes" id="UP001501752">
    <property type="component" value="Unassembled WGS sequence"/>
</dbReference>
<dbReference type="InterPro" id="IPR036513">
    <property type="entry name" value="STAS_dom_sf"/>
</dbReference>
<sequence length="132" mass="14262">MTSQPHDAVPVFQGPDITAEITTATGTVVCAFAGALHADNEEHVRRALAQALNRRPALLVVHLASVDLFTSSALNMLLIARRRATADGVPLVLAEPSRIVQRVLRITEADLVLPVYASVERAVRHQQRSPSV</sequence>
<name>A0ABP9D5F1_9ACTN</name>
<dbReference type="SUPFAM" id="SSF52091">
    <property type="entry name" value="SpoIIaa-like"/>
    <property type="match status" value="1"/>
</dbReference>
<dbReference type="InterPro" id="IPR002645">
    <property type="entry name" value="STAS_dom"/>
</dbReference>
<evidence type="ECO:0000313" key="3">
    <source>
        <dbReference type="Proteomes" id="UP001501752"/>
    </source>
</evidence>